<sequence>MVKPSIEKNEQRDSSCLYRGVRKRKWGKWVSEIRLPNSRQRIWLGSFDSAEKAARAFDAATFCLRGRNARFNFPDNPPDIVVSKSMTPAQIQKAAAHFANSEPHVVRPVTKTEPPMESSSERTNLLQTESVSASPCVSEGTVQTESDVTFNGPFHDLFAPIGSGNFAHEYGIFQGFDELNSDYYIPEMEMEMEIGSGNYFGQEENMDGLIVDDSFLWSF</sequence>
<dbReference type="InterPro" id="IPR016177">
    <property type="entry name" value="DNA-bd_dom_sf"/>
</dbReference>
<comment type="caution">
    <text evidence="10">The sequence shown here is derived from an EMBL/GenBank/DDBJ whole genome shotgun (WGS) entry which is preliminary data.</text>
</comment>
<keyword evidence="2" id="KW-0805">Transcription regulation</keyword>
<organism evidence="10 11">
    <name type="scientific">Crotalaria pallida</name>
    <name type="common">Smooth rattlebox</name>
    <name type="synonym">Crotalaria striata</name>
    <dbReference type="NCBI Taxonomy" id="3830"/>
    <lineage>
        <taxon>Eukaryota</taxon>
        <taxon>Viridiplantae</taxon>
        <taxon>Streptophyta</taxon>
        <taxon>Embryophyta</taxon>
        <taxon>Tracheophyta</taxon>
        <taxon>Spermatophyta</taxon>
        <taxon>Magnoliopsida</taxon>
        <taxon>eudicotyledons</taxon>
        <taxon>Gunneridae</taxon>
        <taxon>Pentapetalae</taxon>
        <taxon>rosids</taxon>
        <taxon>fabids</taxon>
        <taxon>Fabales</taxon>
        <taxon>Fabaceae</taxon>
        <taxon>Papilionoideae</taxon>
        <taxon>50 kb inversion clade</taxon>
        <taxon>genistoids sensu lato</taxon>
        <taxon>core genistoids</taxon>
        <taxon>Crotalarieae</taxon>
        <taxon>Crotalaria</taxon>
    </lineage>
</organism>
<dbReference type="PANTHER" id="PTHR31985">
    <property type="entry name" value="ETHYLENE-RESPONSIVE TRANSCRIPTION FACTOR ERF042-RELATED"/>
    <property type="match status" value="1"/>
</dbReference>
<dbReference type="FunFam" id="3.30.730.10:FF:000001">
    <property type="entry name" value="Ethylene-responsive transcription factor 2"/>
    <property type="match status" value="1"/>
</dbReference>
<dbReference type="Gene3D" id="3.30.730.10">
    <property type="entry name" value="AP2/ERF domain"/>
    <property type="match status" value="1"/>
</dbReference>
<feature type="domain" description="AP2/ERF" evidence="9">
    <location>
        <begin position="17"/>
        <end position="74"/>
    </location>
</feature>
<dbReference type="InterPro" id="IPR001471">
    <property type="entry name" value="AP2/ERF_dom"/>
</dbReference>
<protein>
    <recommendedName>
        <fullName evidence="9">AP2/ERF domain-containing protein</fullName>
    </recommendedName>
</protein>
<dbReference type="Proteomes" id="UP001372338">
    <property type="component" value="Unassembled WGS sequence"/>
</dbReference>
<dbReference type="SUPFAM" id="SSF54171">
    <property type="entry name" value="DNA-binding domain"/>
    <property type="match status" value="1"/>
</dbReference>
<keyword evidence="11" id="KW-1185">Reference proteome</keyword>
<evidence type="ECO:0000256" key="8">
    <source>
        <dbReference type="SAM" id="MobiDB-lite"/>
    </source>
</evidence>
<dbReference type="SMART" id="SM00380">
    <property type="entry name" value="AP2"/>
    <property type="match status" value="1"/>
</dbReference>
<dbReference type="PROSITE" id="PS51032">
    <property type="entry name" value="AP2_ERF"/>
    <property type="match status" value="1"/>
</dbReference>
<dbReference type="InterPro" id="IPR051032">
    <property type="entry name" value="AP2/ERF_TF_ERF_subfamily"/>
</dbReference>
<evidence type="ECO:0000256" key="3">
    <source>
        <dbReference type="ARBA" id="ARBA00023125"/>
    </source>
</evidence>
<dbReference type="InterPro" id="IPR036955">
    <property type="entry name" value="AP2/ERF_dom_sf"/>
</dbReference>
<keyword evidence="6" id="KW-0539">Nucleus</keyword>
<dbReference type="GO" id="GO:0005634">
    <property type="term" value="C:nucleus"/>
    <property type="evidence" value="ECO:0007669"/>
    <property type="project" value="UniProtKB-SubCell"/>
</dbReference>
<evidence type="ECO:0000256" key="2">
    <source>
        <dbReference type="ARBA" id="ARBA00023015"/>
    </source>
</evidence>
<dbReference type="PRINTS" id="PR00367">
    <property type="entry name" value="ETHRSPELEMNT"/>
</dbReference>
<keyword evidence="3" id="KW-0238">DNA-binding</keyword>
<name>A0AAN9PAQ1_CROPI</name>
<proteinExistence type="inferred from homology"/>
<keyword evidence="5" id="KW-0804">Transcription</keyword>
<gene>
    <name evidence="10" type="ORF">RIF29_07205</name>
</gene>
<evidence type="ECO:0000313" key="10">
    <source>
        <dbReference type="EMBL" id="KAK7291785.1"/>
    </source>
</evidence>
<evidence type="ECO:0000256" key="4">
    <source>
        <dbReference type="ARBA" id="ARBA00023159"/>
    </source>
</evidence>
<dbReference type="AlphaFoldDB" id="A0AAN9PAQ1"/>
<reference evidence="10 11" key="1">
    <citation type="submission" date="2024-01" db="EMBL/GenBank/DDBJ databases">
        <title>The genomes of 5 underutilized Papilionoideae crops provide insights into root nodulation and disease resistanc.</title>
        <authorList>
            <person name="Yuan L."/>
        </authorList>
    </citation>
    <scope>NUCLEOTIDE SEQUENCE [LARGE SCALE GENOMIC DNA]</scope>
    <source>
        <strain evidence="10">ZHUSHIDOU_FW_LH</strain>
        <tissue evidence="10">Leaf</tissue>
    </source>
</reference>
<dbReference type="PANTHER" id="PTHR31985:SF215">
    <property type="entry name" value="OS02G0781300 PROTEIN"/>
    <property type="match status" value="1"/>
</dbReference>
<evidence type="ECO:0000259" key="9">
    <source>
        <dbReference type="PROSITE" id="PS51032"/>
    </source>
</evidence>
<evidence type="ECO:0000256" key="7">
    <source>
        <dbReference type="ARBA" id="ARBA00024343"/>
    </source>
</evidence>
<evidence type="ECO:0000313" key="11">
    <source>
        <dbReference type="Proteomes" id="UP001372338"/>
    </source>
</evidence>
<comment type="subcellular location">
    <subcellularLocation>
        <location evidence="1">Nucleus</location>
    </subcellularLocation>
</comment>
<feature type="compositionally biased region" description="Polar residues" evidence="8">
    <location>
        <begin position="117"/>
        <end position="130"/>
    </location>
</feature>
<dbReference type="EMBL" id="JAYWIO010000001">
    <property type="protein sequence ID" value="KAK7291785.1"/>
    <property type="molecule type" value="Genomic_DNA"/>
</dbReference>
<comment type="similarity">
    <text evidence="7">Belongs to the AP2/ERF transcription factor family. ERF subfamily.</text>
</comment>
<feature type="region of interest" description="Disordered" evidence="8">
    <location>
        <begin position="108"/>
        <end position="130"/>
    </location>
</feature>
<evidence type="ECO:0000256" key="6">
    <source>
        <dbReference type="ARBA" id="ARBA00023242"/>
    </source>
</evidence>
<dbReference type="Pfam" id="PF00847">
    <property type="entry name" value="AP2"/>
    <property type="match status" value="1"/>
</dbReference>
<keyword evidence="4" id="KW-0010">Activator</keyword>
<dbReference type="CDD" id="cd00018">
    <property type="entry name" value="AP2"/>
    <property type="match status" value="1"/>
</dbReference>
<accession>A0AAN9PAQ1</accession>
<evidence type="ECO:0000256" key="1">
    <source>
        <dbReference type="ARBA" id="ARBA00004123"/>
    </source>
</evidence>
<dbReference type="GO" id="GO:0003677">
    <property type="term" value="F:DNA binding"/>
    <property type="evidence" value="ECO:0007669"/>
    <property type="project" value="UniProtKB-KW"/>
</dbReference>
<evidence type="ECO:0000256" key="5">
    <source>
        <dbReference type="ARBA" id="ARBA00023163"/>
    </source>
</evidence>
<dbReference type="GO" id="GO:0003700">
    <property type="term" value="F:DNA-binding transcription factor activity"/>
    <property type="evidence" value="ECO:0007669"/>
    <property type="project" value="InterPro"/>
</dbReference>